<protein>
    <recommendedName>
        <fullName evidence="1">COMM domain-containing protein</fullName>
    </recommendedName>
</protein>
<feature type="domain" description="COMM" evidence="1">
    <location>
        <begin position="1"/>
        <end position="55"/>
    </location>
</feature>
<evidence type="ECO:0000313" key="2">
    <source>
        <dbReference type="EMBL" id="CAD1548750.1"/>
    </source>
</evidence>
<gene>
    <name evidence="2" type="ORF">BBRV_LOCUS46704</name>
</gene>
<dbReference type="Pfam" id="PF07258">
    <property type="entry name" value="COMM_domain"/>
    <property type="match status" value="1"/>
</dbReference>
<dbReference type="InterPro" id="IPR017920">
    <property type="entry name" value="COMM"/>
</dbReference>
<organism evidence="2">
    <name type="scientific">Bracon brevicornis</name>
    <dbReference type="NCBI Taxonomy" id="1563983"/>
    <lineage>
        <taxon>Eukaryota</taxon>
        <taxon>Metazoa</taxon>
        <taxon>Ecdysozoa</taxon>
        <taxon>Arthropoda</taxon>
        <taxon>Hexapoda</taxon>
        <taxon>Insecta</taxon>
        <taxon>Pterygota</taxon>
        <taxon>Neoptera</taxon>
        <taxon>Endopterygota</taxon>
        <taxon>Hymenoptera</taxon>
        <taxon>Apocrita</taxon>
        <taxon>Ichneumonoidea</taxon>
        <taxon>Braconidae</taxon>
        <taxon>Braconinae</taxon>
        <taxon>Bracon</taxon>
    </lineage>
</organism>
<accession>A0A6V7J997</accession>
<evidence type="ECO:0000259" key="1">
    <source>
        <dbReference type="PROSITE" id="PS51269"/>
    </source>
</evidence>
<sequence>MIMGSSKVSSLKEPVVQLDLRVKEKELERILDIEMNRDELDSFIRILEDANNSVA</sequence>
<reference evidence="2" key="1">
    <citation type="submission" date="2020-07" db="EMBL/GenBank/DDBJ databases">
        <authorList>
            <person name="Ferguson B K."/>
        </authorList>
    </citation>
    <scope>NUCLEOTIDE SEQUENCE</scope>
    <source>
        <strain evidence="2">L06</strain>
    </source>
</reference>
<dbReference type="AlphaFoldDB" id="A0A6V7J997"/>
<dbReference type="PROSITE" id="PS51269">
    <property type="entry name" value="COMM"/>
    <property type="match status" value="1"/>
</dbReference>
<proteinExistence type="predicted"/>
<name>A0A6V7J997_9HYME</name>
<dbReference type="EMBL" id="CADCXW020000015">
    <property type="protein sequence ID" value="CAD1548750.1"/>
    <property type="molecule type" value="Genomic_DNA"/>
</dbReference>